<dbReference type="InterPro" id="IPR036188">
    <property type="entry name" value="FAD/NAD-bd_sf"/>
</dbReference>
<keyword evidence="1" id="KW-0285">Flavoprotein</keyword>
<sequence>MAPGKRFRVAICGAGIGGLTAAVALAKFPDIELEIFEGASQLAELGAGIGLFPRPWEVVRRLGLEADLLKATEIKLTEGPVTSFRYRKSDQPRGLDFYKLVTKGNLMTFHRSDFQKVLLSKLPRSCRIHCSKRLRSYAQHQSGPIELFFEDGSTYTCDVLIGADGIKSVVRQNLLSEKARWAQSEGRRAEAAEYAAGIDPVWCGTNAYRALIPAERLRARWPNHRVLTQPTQYLGEGGYMLAYPISLGKMINFVAFKSQHHLENTKFNGPWVSPTDSSEFVGMFRSWEPEVQALLDCVEKPLRWAIHTVRPLGTFTSGRVAILGDAAHAMTPHQGSGAGQAIEDAYILATVLGHPSTTRGNLANALSVYDRVRRSSSRKIQERSRLNGQYFTFHIDGVSFSNLGEEQLWSNLQKLGKAFTKNWEWVWTTSVEASVQEALRLLQESTAGR</sequence>
<dbReference type="InterPro" id="IPR051104">
    <property type="entry name" value="FAD_monoxygenase"/>
</dbReference>
<dbReference type="OrthoDB" id="417877at2759"/>
<keyword evidence="6" id="KW-1185">Reference proteome</keyword>
<dbReference type="PANTHER" id="PTHR46720">
    <property type="entry name" value="HYDROXYLASE, PUTATIVE (AFU_ORTHOLOGUE AFUA_3G01460)-RELATED"/>
    <property type="match status" value="1"/>
</dbReference>
<feature type="domain" description="FAD-binding" evidence="4">
    <location>
        <begin position="312"/>
        <end position="382"/>
    </location>
</feature>
<dbReference type="PANTHER" id="PTHR46720:SF3">
    <property type="entry name" value="FAD-BINDING DOMAIN-CONTAINING PROTEIN-RELATED"/>
    <property type="match status" value="1"/>
</dbReference>
<dbReference type="EMBL" id="ML213637">
    <property type="protein sequence ID" value="TFK34073.1"/>
    <property type="molecule type" value="Genomic_DNA"/>
</dbReference>
<dbReference type="GO" id="GO:0016491">
    <property type="term" value="F:oxidoreductase activity"/>
    <property type="evidence" value="ECO:0007669"/>
    <property type="project" value="UniProtKB-KW"/>
</dbReference>
<dbReference type="InterPro" id="IPR002938">
    <property type="entry name" value="FAD-bd"/>
</dbReference>
<evidence type="ECO:0000256" key="1">
    <source>
        <dbReference type="ARBA" id="ARBA00022630"/>
    </source>
</evidence>
<keyword evidence="3" id="KW-0560">Oxidoreductase</keyword>
<evidence type="ECO:0000256" key="3">
    <source>
        <dbReference type="ARBA" id="ARBA00023002"/>
    </source>
</evidence>
<evidence type="ECO:0000256" key="2">
    <source>
        <dbReference type="ARBA" id="ARBA00022827"/>
    </source>
</evidence>
<dbReference type="GO" id="GO:0044550">
    <property type="term" value="P:secondary metabolite biosynthetic process"/>
    <property type="evidence" value="ECO:0007669"/>
    <property type="project" value="TreeGrafter"/>
</dbReference>
<gene>
    <name evidence="5" type="ORF">BDQ12DRAFT_614222</name>
</gene>
<evidence type="ECO:0000313" key="6">
    <source>
        <dbReference type="Proteomes" id="UP000308652"/>
    </source>
</evidence>
<dbReference type="AlphaFoldDB" id="A0A5C3LP65"/>
<dbReference type="SUPFAM" id="SSF51905">
    <property type="entry name" value="FAD/NAD(P)-binding domain"/>
    <property type="match status" value="1"/>
</dbReference>
<dbReference type="STRING" id="68775.A0A5C3LP65"/>
<keyword evidence="2" id="KW-0274">FAD</keyword>
<dbReference type="Pfam" id="PF01494">
    <property type="entry name" value="FAD_binding_3"/>
    <property type="match status" value="2"/>
</dbReference>
<organism evidence="5 6">
    <name type="scientific">Crucibulum laeve</name>
    <dbReference type="NCBI Taxonomy" id="68775"/>
    <lineage>
        <taxon>Eukaryota</taxon>
        <taxon>Fungi</taxon>
        <taxon>Dikarya</taxon>
        <taxon>Basidiomycota</taxon>
        <taxon>Agaricomycotina</taxon>
        <taxon>Agaricomycetes</taxon>
        <taxon>Agaricomycetidae</taxon>
        <taxon>Agaricales</taxon>
        <taxon>Agaricineae</taxon>
        <taxon>Nidulariaceae</taxon>
        <taxon>Crucibulum</taxon>
    </lineage>
</organism>
<evidence type="ECO:0000313" key="5">
    <source>
        <dbReference type="EMBL" id="TFK34073.1"/>
    </source>
</evidence>
<dbReference type="Proteomes" id="UP000308652">
    <property type="component" value="Unassembled WGS sequence"/>
</dbReference>
<accession>A0A5C3LP65</accession>
<protein>
    <recommendedName>
        <fullName evidence="4">FAD-binding domain-containing protein</fullName>
    </recommendedName>
</protein>
<evidence type="ECO:0000259" key="4">
    <source>
        <dbReference type="Pfam" id="PF01494"/>
    </source>
</evidence>
<dbReference type="Gene3D" id="3.50.50.60">
    <property type="entry name" value="FAD/NAD(P)-binding domain"/>
    <property type="match status" value="1"/>
</dbReference>
<dbReference type="SUPFAM" id="SSF54373">
    <property type="entry name" value="FAD-linked reductases, C-terminal domain"/>
    <property type="match status" value="1"/>
</dbReference>
<name>A0A5C3LP65_9AGAR</name>
<dbReference type="PRINTS" id="PR00420">
    <property type="entry name" value="RNGMNOXGNASE"/>
</dbReference>
<feature type="domain" description="FAD-binding" evidence="4">
    <location>
        <begin position="8"/>
        <end position="174"/>
    </location>
</feature>
<proteinExistence type="predicted"/>
<reference evidence="5 6" key="1">
    <citation type="journal article" date="2019" name="Nat. Ecol. Evol.">
        <title>Megaphylogeny resolves global patterns of mushroom evolution.</title>
        <authorList>
            <person name="Varga T."/>
            <person name="Krizsan K."/>
            <person name="Foldi C."/>
            <person name="Dima B."/>
            <person name="Sanchez-Garcia M."/>
            <person name="Sanchez-Ramirez S."/>
            <person name="Szollosi G.J."/>
            <person name="Szarkandi J.G."/>
            <person name="Papp V."/>
            <person name="Albert L."/>
            <person name="Andreopoulos W."/>
            <person name="Angelini C."/>
            <person name="Antonin V."/>
            <person name="Barry K.W."/>
            <person name="Bougher N.L."/>
            <person name="Buchanan P."/>
            <person name="Buyck B."/>
            <person name="Bense V."/>
            <person name="Catcheside P."/>
            <person name="Chovatia M."/>
            <person name="Cooper J."/>
            <person name="Damon W."/>
            <person name="Desjardin D."/>
            <person name="Finy P."/>
            <person name="Geml J."/>
            <person name="Haridas S."/>
            <person name="Hughes K."/>
            <person name="Justo A."/>
            <person name="Karasinski D."/>
            <person name="Kautmanova I."/>
            <person name="Kiss B."/>
            <person name="Kocsube S."/>
            <person name="Kotiranta H."/>
            <person name="LaButti K.M."/>
            <person name="Lechner B.E."/>
            <person name="Liimatainen K."/>
            <person name="Lipzen A."/>
            <person name="Lukacs Z."/>
            <person name="Mihaltcheva S."/>
            <person name="Morgado L.N."/>
            <person name="Niskanen T."/>
            <person name="Noordeloos M.E."/>
            <person name="Ohm R.A."/>
            <person name="Ortiz-Santana B."/>
            <person name="Ovrebo C."/>
            <person name="Racz N."/>
            <person name="Riley R."/>
            <person name="Savchenko A."/>
            <person name="Shiryaev A."/>
            <person name="Soop K."/>
            <person name="Spirin V."/>
            <person name="Szebenyi C."/>
            <person name="Tomsovsky M."/>
            <person name="Tulloss R.E."/>
            <person name="Uehling J."/>
            <person name="Grigoriev I.V."/>
            <person name="Vagvolgyi C."/>
            <person name="Papp T."/>
            <person name="Martin F.M."/>
            <person name="Miettinen O."/>
            <person name="Hibbett D.S."/>
            <person name="Nagy L.G."/>
        </authorList>
    </citation>
    <scope>NUCLEOTIDE SEQUENCE [LARGE SCALE GENOMIC DNA]</scope>
    <source>
        <strain evidence="5 6">CBS 166.37</strain>
    </source>
</reference>
<dbReference type="GO" id="GO:0071949">
    <property type="term" value="F:FAD binding"/>
    <property type="evidence" value="ECO:0007669"/>
    <property type="project" value="InterPro"/>
</dbReference>